<evidence type="ECO:0000313" key="1">
    <source>
        <dbReference type="EMBL" id="CAA9998534.1"/>
    </source>
</evidence>
<organism evidence="1 2">
    <name type="scientific">Nesidiocoris tenuis</name>
    <dbReference type="NCBI Taxonomy" id="355587"/>
    <lineage>
        <taxon>Eukaryota</taxon>
        <taxon>Metazoa</taxon>
        <taxon>Ecdysozoa</taxon>
        <taxon>Arthropoda</taxon>
        <taxon>Hexapoda</taxon>
        <taxon>Insecta</taxon>
        <taxon>Pterygota</taxon>
        <taxon>Neoptera</taxon>
        <taxon>Paraneoptera</taxon>
        <taxon>Hemiptera</taxon>
        <taxon>Heteroptera</taxon>
        <taxon>Panheteroptera</taxon>
        <taxon>Cimicomorpha</taxon>
        <taxon>Miridae</taxon>
        <taxon>Dicyphina</taxon>
        <taxon>Nesidiocoris</taxon>
    </lineage>
</organism>
<sequence>MVNVDKNPGRWTADGGRRIKDGGQRITDGGRRITDAGRVGYQFSLFIEHTKWTCAMRMGTLRHYTWLLRYASPFPIARTSINLEYCLYFFSACEEHGTALINQRNDGIPKRRNVLECTPIR</sequence>
<dbReference type="AlphaFoldDB" id="A0A6H5G8I5"/>
<reference evidence="1 2" key="1">
    <citation type="submission" date="2020-02" db="EMBL/GenBank/DDBJ databases">
        <authorList>
            <person name="Ferguson B K."/>
        </authorList>
    </citation>
    <scope>NUCLEOTIDE SEQUENCE [LARGE SCALE GENOMIC DNA]</scope>
</reference>
<dbReference type="Proteomes" id="UP000479000">
    <property type="component" value="Unassembled WGS sequence"/>
</dbReference>
<name>A0A6H5G8I5_9HEMI</name>
<protein>
    <submittedName>
        <fullName evidence="1">Uncharacterized protein</fullName>
    </submittedName>
</protein>
<accession>A0A6H5G8I5</accession>
<feature type="non-terminal residue" evidence="1">
    <location>
        <position position="121"/>
    </location>
</feature>
<keyword evidence="2" id="KW-1185">Reference proteome</keyword>
<gene>
    <name evidence="1" type="ORF">NTEN_LOCUS4817</name>
</gene>
<dbReference type="EMBL" id="CADCXU010007196">
    <property type="protein sequence ID" value="CAA9998534.1"/>
    <property type="molecule type" value="Genomic_DNA"/>
</dbReference>
<evidence type="ECO:0000313" key="2">
    <source>
        <dbReference type="Proteomes" id="UP000479000"/>
    </source>
</evidence>
<proteinExistence type="predicted"/>